<evidence type="ECO:0000256" key="5">
    <source>
        <dbReference type="ARBA" id="ARBA00022737"/>
    </source>
</evidence>
<keyword evidence="6" id="KW-0547">Nucleotide-binding</keyword>
<dbReference type="STRING" id="670386.D3BGW1"/>
<dbReference type="InterPro" id="IPR036640">
    <property type="entry name" value="ABC1_TM_sf"/>
</dbReference>
<dbReference type="SMART" id="SM00382">
    <property type="entry name" value="AAA"/>
    <property type="match status" value="2"/>
</dbReference>
<evidence type="ECO:0000256" key="7">
    <source>
        <dbReference type="ARBA" id="ARBA00022840"/>
    </source>
</evidence>
<organism evidence="14 15">
    <name type="scientific">Heterostelium pallidum (strain ATCC 26659 / Pp 5 / PN500)</name>
    <name type="common">Cellular slime mold</name>
    <name type="synonym">Polysphondylium pallidum</name>
    <dbReference type="NCBI Taxonomy" id="670386"/>
    <lineage>
        <taxon>Eukaryota</taxon>
        <taxon>Amoebozoa</taxon>
        <taxon>Evosea</taxon>
        <taxon>Eumycetozoa</taxon>
        <taxon>Dictyostelia</taxon>
        <taxon>Acytosteliales</taxon>
        <taxon>Acytosteliaceae</taxon>
        <taxon>Heterostelium</taxon>
    </lineage>
</organism>
<dbReference type="GO" id="GO:0030587">
    <property type="term" value="P:sorocarp development"/>
    <property type="evidence" value="ECO:0007669"/>
    <property type="project" value="UniProtKB-ARBA"/>
</dbReference>
<protein>
    <submittedName>
        <fullName evidence="14">Uncharacterized protein</fullName>
    </submittedName>
</protein>
<dbReference type="FunFam" id="3.40.50.300:FF:002981">
    <property type="entry name" value="ABC transporter C family member 5"/>
    <property type="match status" value="1"/>
</dbReference>
<dbReference type="SUPFAM" id="SSF52540">
    <property type="entry name" value="P-loop containing nucleoside triphosphate hydrolases"/>
    <property type="match status" value="2"/>
</dbReference>
<dbReference type="GO" id="GO:0005524">
    <property type="term" value="F:ATP binding"/>
    <property type="evidence" value="ECO:0007669"/>
    <property type="project" value="UniProtKB-KW"/>
</dbReference>
<sequence length="1275" mass="144402">MSSDRIPLKKLKGNNNDDEENKNHYLENIENTKKGAVKGFGGEQSPEENALFSLLTWDWLNKFVWFCYRNVLEQKHIWNLAKWDKAETLNNRMRVEWEKEMKKPNPSYTRAGFRAFGMTYLLAGLFQCVFIAAQFVGPEMLSKMITFIMEAKSNKPGLDLNWGYYYALIIFCTSMVGSICLYKSNMMTARVGDYMRSVIVCDVYQKSLRLSNSARSKTSTGEIVNLMSNDAQRMIEVFGVLNNGLYAPLQLAVCVVLLYLKIKWITFVALGFMLLMIPINSVLGKRLLNLRRAFVKFTDLRVKATNEILQSIKVIKLYSWEDSFTKRVSNHRDKEVDQIFKFTYARSILVVLSLSVPTIVSMLVFSIYYKVNSEMKPGEIFAAIAYLNILRTPLIFLPFLISLVAQLKVATKRVTDFLMLPELDTLREPDDPDLPNGIYIEHADVVWNPEQDDSFHLDNLDVRCSGASLTMVVGSVGSGKSTLCQAMLGELSIRQGSVRTRGSIAYVSQQAWIINASLRDNILFGRPMDEDRYHRVIECCSLEKDLEMFPQGDLVEIGERGINLSGGQKQRVSIARAVYNDADIYIFDDPLSAVDAHVGKHLFYQCFKGVLKNKTVILSTNQLQYLPHADHILVMKSNCISERGNYQDLMNSEAEFSNLIREYGVEDSSSTPTNSQEQKEEDADDENVSIEMDTTVTNTKDKNNKKYQSLPTTNVSEAQPKKLKIGDNGGKLISQEEREEGSVSNYVYFKYFTAGGIIHFIASFIFYAGDVGSVIFMNWWLSYWSDSQASLQANGKHNGLSNKDFLYCFIGIGFGSIVFITLRCLTFYTYCVKVGRVLHEQLFHSILSAPMWFFDTTPLGRIINRFTRDIDSVDNLISTAMGNYIYYMLAVVGTLAIISSVIPKLLIILAPVIVIYYLLQNFYRHSSRELQRLVSISRSPIFAHFSETLNGVSTIRAYKCEGANTQTNMKYLDTNNSSYLLLQACMQWLGLRLDLLGPKEAPQIIESNRPVQEWPQHGGIVFENLVMRYREGLDPVLKGISCEIKPKERIGIVGRTGAGKSSIVLALFRLVESSQGRILIDGQDISKIGLKDLRKSLSIIPQDPVMFSGTLRENLDPFVEYTDAELWELLESIQLAGVVRANEGGLLCKVTDNGENWSVGQRQLICLGRALLRRPKILVLDEATASVDAQTDQLIQQTIRSKFSDCTILTIAHRLNTIMDSDRILVLDSGRISELDTPIRLLDNPDSILTWLVNETVNIAYKFICLSRLNCFRFA</sequence>
<feature type="transmembrane region" description="Helical" evidence="11">
    <location>
        <begin position="885"/>
        <end position="918"/>
    </location>
</feature>
<dbReference type="AlphaFoldDB" id="D3BGW1"/>
<keyword evidence="8 11" id="KW-1133">Transmembrane helix</keyword>
<gene>
    <name evidence="14" type="ORF">PPL_07763</name>
</gene>
<dbReference type="InterPro" id="IPR011527">
    <property type="entry name" value="ABC1_TM_dom"/>
</dbReference>
<dbReference type="GO" id="GO:0140359">
    <property type="term" value="F:ABC-type transporter activity"/>
    <property type="evidence" value="ECO:0007669"/>
    <property type="project" value="InterPro"/>
</dbReference>
<evidence type="ECO:0000256" key="11">
    <source>
        <dbReference type="SAM" id="Phobius"/>
    </source>
</evidence>
<dbReference type="Pfam" id="PF00664">
    <property type="entry name" value="ABC_membrane"/>
    <property type="match status" value="2"/>
</dbReference>
<comment type="similarity">
    <text evidence="2">Belongs to the ABC transporter superfamily. ABCC family. Conjugate transporter (TC 3.A.1.208) subfamily.</text>
</comment>
<reference evidence="14 15" key="1">
    <citation type="journal article" date="2011" name="Genome Res.">
        <title>Phylogeny-wide analysis of social amoeba genomes highlights ancient origins for complex intercellular communication.</title>
        <authorList>
            <person name="Heidel A.J."/>
            <person name="Lawal H.M."/>
            <person name="Felder M."/>
            <person name="Schilde C."/>
            <person name="Helps N.R."/>
            <person name="Tunggal B."/>
            <person name="Rivero F."/>
            <person name="John U."/>
            <person name="Schleicher M."/>
            <person name="Eichinger L."/>
            <person name="Platzer M."/>
            <person name="Noegel A.A."/>
            <person name="Schaap P."/>
            <person name="Gloeckner G."/>
        </authorList>
    </citation>
    <scope>NUCLEOTIDE SEQUENCE [LARGE SCALE GENOMIC DNA]</scope>
    <source>
        <strain evidence="15">ATCC 26659 / Pp 5 / PN500</strain>
    </source>
</reference>
<feature type="transmembrane region" description="Helical" evidence="11">
    <location>
        <begin position="757"/>
        <end position="781"/>
    </location>
</feature>
<keyword evidence="7" id="KW-0067">ATP-binding</keyword>
<evidence type="ECO:0000256" key="10">
    <source>
        <dbReference type="SAM" id="MobiDB-lite"/>
    </source>
</evidence>
<dbReference type="GeneID" id="31363244"/>
<feature type="domain" description="ABC transmembrane type-1" evidence="13">
    <location>
        <begin position="761"/>
        <end position="997"/>
    </location>
</feature>
<feature type="transmembrane region" description="Helical" evidence="11">
    <location>
        <begin position="804"/>
        <end position="825"/>
    </location>
</feature>
<evidence type="ECO:0000256" key="6">
    <source>
        <dbReference type="ARBA" id="ARBA00022741"/>
    </source>
</evidence>
<dbReference type="FunFam" id="1.20.1560.10:FF:000010">
    <property type="entry name" value="Multidrug resistance-associated ABC transporter"/>
    <property type="match status" value="1"/>
</dbReference>
<dbReference type="CDD" id="cd18579">
    <property type="entry name" value="ABC_6TM_ABCC_D1"/>
    <property type="match status" value="1"/>
</dbReference>
<dbReference type="FunFam" id="3.40.50.300:FF:000163">
    <property type="entry name" value="Multidrug resistance-associated protein member 4"/>
    <property type="match status" value="1"/>
</dbReference>
<dbReference type="InterPro" id="IPR027417">
    <property type="entry name" value="P-loop_NTPase"/>
</dbReference>
<dbReference type="PANTHER" id="PTHR24223">
    <property type="entry name" value="ATP-BINDING CASSETTE SUB-FAMILY C"/>
    <property type="match status" value="1"/>
</dbReference>
<keyword evidence="9 11" id="KW-0472">Membrane</keyword>
<dbReference type="InterPro" id="IPR044746">
    <property type="entry name" value="ABCC_6TM_D1"/>
</dbReference>
<dbReference type="PROSITE" id="PS50893">
    <property type="entry name" value="ABC_TRANSPORTER_2"/>
    <property type="match status" value="2"/>
</dbReference>
<feature type="domain" description="ABC transmembrane type-1" evidence="13">
    <location>
        <begin position="121"/>
        <end position="406"/>
    </location>
</feature>
<dbReference type="CDD" id="cd03244">
    <property type="entry name" value="ABCC_MRP_domain2"/>
    <property type="match status" value="1"/>
</dbReference>
<dbReference type="GO" id="GO:0016887">
    <property type="term" value="F:ATP hydrolysis activity"/>
    <property type="evidence" value="ECO:0007669"/>
    <property type="project" value="InterPro"/>
</dbReference>
<dbReference type="InterPro" id="IPR003593">
    <property type="entry name" value="AAA+_ATPase"/>
</dbReference>
<dbReference type="InterPro" id="IPR050173">
    <property type="entry name" value="ABC_transporter_C-like"/>
</dbReference>
<feature type="transmembrane region" description="Helical" evidence="11">
    <location>
        <begin position="111"/>
        <end position="136"/>
    </location>
</feature>
<dbReference type="InParanoid" id="D3BGW1"/>
<evidence type="ECO:0000256" key="4">
    <source>
        <dbReference type="ARBA" id="ARBA00022692"/>
    </source>
</evidence>
<comment type="subcellular location">
    <subcellularLocation>
        <location evidence="1">Membrane</location>
        <topology evidence="1">Multi-pass membrane protein</topology>
    </subcellularLocation>
</comment>
<feature type="domain" description="ABC transporter" evidence="12">
    <location>
        <begin position="1020"/>
        <end position="1254"/>
    </location>
</feature>
<feature type="transmembrane region" description="Helical" evidence="11">
    <location>
        <begin position="380"/>
        <end position="405"/>
    </location>
</feature>
<evidence type="ECO:0000256" key="8">
    <source>
        <dbReference type="ARBA" id="ARBA00022989"/>
    </source>
</evidence>
<feature type="domain" description="ABC transporter" evidence="12">
    <location>
        <begin position="440"/>
        <end position="662"/>
    </location>
</feature>
<evidence type="ECO:0000259" key="12">
    <source>
        <dbReference type="PROSITE" id="PS50893"/>
    </source>
</evidence>
<comment type="caution">
    <text evidence="14">The sequence shown here is derived from an EMBL/GenBank/DDBJ whole genome shotgun (WGS) entry which is preliminary data.</text>
</comment>
<dbReference type="CDD" id="cd03250">
    <property type="entry name" value="ABCC_MRP_domain1"/>
    <property type="match status" value="1"/>
</dbReference>
<dbReference type="EMBL" id="ADBJ01000035">
    <property type="protein sequence ID" value="EFA79345.1"/>
    <property type="molecule type" value="Genomic_DNA"/>
</dbReference>
<dbReference type="InterPro" id="IPR044726">
    <property type="entry name" value="ABCC_6TM_D2"/>
</dbReference>
<dbReference type="SUPFAM" id="SSF90123">
    <property type="entry name" value="ABC transporter transmembrane region"/>
    <property type="match status" value="2"/>
</dbReference>
<feature type="transmembrane region" description="Helical" evidence="11">
    <location>
        <begin position="237"/>
        <end position="258"/>
    </location>
</feature>
<feature type="compositionally biased region" description="Acidic residues" evidence="10">
    <location>
        <begin position="679"/>
        <end position="688"/>
    </location>
</feature>
<dbReference type="Pfam" id="PF00005">
    <property type="entry name" value="ABC_tran"/>
    <property type="match status" value="2"/>
</dbReference>
<feature type="transmembrane region" description="Helical" evidence="11">
    <location>
        <begin position="264"/>
        <end position="283"/>
    </location>
</feature>
<keyword evidence="5" id="KW-0677">Repeat</keyword>
<evidence type="ECO:0000259" key="13">
    <source>
        <dbReference type="PROSITE" id="PS50929"/>
    </source>
</evidence>
<evidence type="ECO:0000256" key="3">
    <source>
        <dbReference type="ARBA" id="ARBA00022448"/>
    </source>
</evidence>
<dbReference type="OMA" id="ACAQWFH"/>
<evidence type="ECO:0000256" key="9">
    <source>
        <dbReference type="ARBA" id="ARBA00023136"/>
    </source>
</evidence>
<dbReference type="PROSITE" id="PS00211">
    <property type="entry name" value="ABC_TRANSPORTER_1"/>
    <property type="match status" value="1"/>
</dbReference>
<dbReference type="FunFam" id="1.20.1560.10:FF:000024">
    <property type="entry name" value="ABC transporter C family member 2"/>
    <property type="match status" value="1"/>
</dbReference>
<dbReference type="PROSITE" id="PS50929">
    <property type="entry name" value="ABC_TM1F"/>
    <property type="match status" value="2"/>
</dbReference>
<dbReference type="InterPro" id="IPR017871">
    <property type="entry name" value="ABC_transporter-like_CS"/>
</dbReference>
<dbReference type="RefSeq" id="XP_020431466.1">
    <property type="nucleotide sequence ID" value="XM_020578597.1"/>
</dbReference>
<dbReference type="PANTHER" id="PTHR24223:SF329">
    <property type="entry name" value="ABC TRANSPORTER C FAMILY MEMBER 10-RELATED"/>
    <property type="match status" value="1"/>
</dbReference>
<evidence type="ECO:0000256" key="2">
    <source>
        <dbReference type="ARBA" id="ARBA00009726"/>
    </source>
</evidence>
<evidence type="ECO:0000313" key="14">
    <source>
        <dbReference type="EMBL" id="EFA79345.1"/>
    </source>
</evidence>
<feature type="region of interest" description="Disordered" evidence="10">
    <location>
        <begin position="665"/>
        <end position="690"/>
    </location>
</feature>
<feature type="transmembrane region" description="Helical" evidence="11">
    <location>
        <begin position="348"/>
        <end position="368"/>
    </location>
</feature>
<keyword evidence="15" id="KW-1185">Reference proteome</keyword>
<name>D3BGW1_HETP5</name>
<dbReference type="GO" id="GO:0016020">
    <property type="term" value="C:membrane"/>
    <property type="evidence" value="ECO:0007669"/>
    <property type="project" value="UniProtKB-SubCell"/>
</dbReference>
<dbReference type="Gene3D" id="3.40.50.300">
    <property type="entry name" value="P-loop containing nucleotide triphosphate hydrolases"/>
    <property type="match status" value="2"/>
</dbReference>
<keyword evidence="4 11" id="KW-0812">Transmembrane</keyword>
<evidence type="ECO:0000313" key="15">
    <source>
        <dbReference type="Proteomes" id="UP000001396"/>
    </source>
</evidence>
<keyword evidence="3" id="KW-0813">Transport</keyword>
<dbReference type="CDD" id="cd18580">
    <property type="entry name" value="ABC_6TM_ABCC_D2"/>
    <property type="match status" value="1"/>
</dbReference>
<dbReference type="Proteomes" id="UP000001396">
    <property type="component" value="Unassembled WGS sequence"/>
</dbReference>
<dbReference type="Gene3D" id="1.20.1560.10">
    <property type="entry name" value="ABC transporter type 1, transmembrane domain"/>
    <property type="match status" value="2"/>
</dbReference>
<feature type="region of interest" description="Disordered" evidence="10">
    <location>
        <begin position="1"/>
        <end position="22"/>
    </location>
</feature>
<accession>D3BGW1</accession>
<feature type="transmembrane region" description="Helical" evidence="11">
    <location>
        <begin position="163"/>
        <end position="182"/>
    </location>
</feature>
<dbReference type="InterPro" id="IPR003439">
    <property type="entry name" value="ABC_transporter-like_ATP-bd"/>
</dbReference>
<feature type="compositionally biased region" description="Polar residues" evidence="10">
    <location>
        <begin position="667"/>
        <end position="676"/>
    </location>
</feature>
<evidence type="ECO:0000256" key="1">
    <source>
        <dbReference type="ARBA" id="ARBA00004141"/>
    </source>
</evidence>
<proteinExistence type="inferred from homology"/>